<sequence>MSKPFPHSVLDIIESLCSGSEIEFAAYGELLSRTELTDEELLEAREVVVKKAEENNWSLDPYAGFLAHCERADGEKVTYRGSRGGWADAPLLESLSPPRVTE</sequence>
<protein>
    <submittedName>
        <fullName evidence="1">Uncharacterized protein</fullName>
    </submittedName>
</protein>
<dbReference type="Proteomes" id="UP000228809">
    <property type="component" value="Unassembled WGS sequence"/>
</dbReference>
<dbReference type="EMBL" id="PFBJ01000004">
    <property type="protein sequence ID" value="PIT91322.1"/>
    <property type="molecule type" value="Genomic_DNA"/>
</dbReference>
<name>A0A2M6WEV6_9BACT</name>
<dbReference type="AlphaFoldDB" id="A0A2M6WEV6"/>
<reference evidence="2" key="1">
    <citation type="submission" date="2017-09" db="EMBL/GenBank/DDBJ databases">
        <title>Depth-based differentiation of microbial function through sediment-hosted aquifers and enrichment of novel symbionts in the deep terrestrial subsurface.</title>
        <authorList>
            <person name="Probst A.J."/>
            <person name="Ladd B."/>
            <person name="Jarett J.K."/>
            <person name="Geller-Mcgrath D.E."/>
            <person name="Sieber C.M.K."/>
            <person name="Emerson J.B."/>
            <person name="Anantharaman K."/>
            <person name="Thomas B.C."/>
            <person name="Malmstrom R."/>
            <person name="Stieglmeier M."/>
            <person name="Klingl A."/>
            <person name="Woyke T."/>
            <person name="Ryan C.M."/>
            <person name="Banfield J.F."/>
        </authorList>
    </citation>
    <scope>NUCLEOTIDE SEQUENCE [LARGE SCALE GENOMIC DNA]</scope>
</reference>
<organism evidence="1 2">
    <name type="scientific">Candidatus Kaiserbacteria bacterium CG10_big_fil_rev_8_21_14_0_10_49_17</name>
    <dbReference type="NCBI Taxonomy" id="1974609"/>
    <lineage>
        <taxon>Bacteria</taxon>
        <taxon>Candidatus Kaiseribacteriota</taxon>
    </lineage>
</organism>
<evidence type="ECO:0000313" key="1">
    <source>
        <dbReference type="EMBL" id="PIT91322.1"/>
    </source>
</evidence>
<gene>
    <name evidence="1" type="ORF">COU17_00825</name>
</gene>
<comment type="caution">
    <text evidence="1">The sequence shown here is derived from an EMBL/GenBank/DDBJ whole genome shotgun (WGS) entry which is preliminary data.</text>
</comment>
<evidence type="ECO:0000313" key="2">
    <source>
        <dbReference type="Proteomes" id="UP000228809"/>
    </source>
</evidence>
<accession>A0A2M6WEV6</accession>
<proteinExistence type="predicted"/>